<name>A0A1F6DJF1_9BACT</name>
<protein>
    <submittedName>
        <fullName evidence="1">Uncharacterized protein</fullName>
    </submittedName>
</protein>
<dbReference type="EMBL" id="MFLE01000017">
    <property type="protein sequence ID" value="OGG61545.1"/>
    <property type="molecule type" value="Genomic_DNA"/>
</dbReference>
<evidence type="ECO:0000313" key="2">
    <source>
        <dbReference type="Proteomes" id="UP000176511"/>
    </source>
</evidence>
<sequence>MSVFLIVPQRTYAIPVVVAADPWTVIQTIGDYVATAYEYISSYASDQLVTKEFVYDSIAYAAIQAAREALVRSVIDWINNGFEGSPAFVQNLQGYLQNVGDEIAADFITGTGLDALCSPFALNIKGALALEYGRNMRERGERINSCSFTDITKNINNFGKSVENSFTTEDLFAYTSNPVNTPQGAYVDAKAKLGVSITNADGREVKLLDFGKGFLSKRECSEVDGKEVCKIITPGDTISSSLNKSLGLGADSLVTADEMNEIVGAFIAYLLSSTLEGGLTNAGSGGDSGDIGYTQGLNPIDQTQIRNSIDKIIPLQQNAVNGFSGVLSKLTQQCSSSNTEAGRIRDYEEEGVYATYLEVSARLTRATTQLRELQDMRASTQTATSTPAAISLTQQVSTITQSPDVYLNSMELSNLIDSYNNLIDARCRDFDDNQSGN</sequence>
<dbReference type="STRING" id="1798491.A3C87_02775"/>
<reference evidence="1 2" key="1">
    <citation type="journal article" date="2016" name="Nat. Commun.">
        <title>Thousands of microbial genomes shed light on interconnected biogeochemical processes in an aquifer system.</title>
        <authorList>
            <person name="Anantharaman K."/>
            <person name="Brown C.T."/>
            <person name="Hug L.A."/>
            <person name="Sharon I."/>
            <person name="Castelle C.J."/>
            <person name="Probst A.J."/>
            <person name="Thomas B.C."/>
            <person name="Singh A."/>
            <person name="Wilkins M.J."/>
            <person name="Karaoz U."/>
            <person name="Brodie E.L."/>
            <person name="Williams K.H."/>
            <person name="Hubbard S.S."/>
            <person name="Banfield J.F."/>
        </authorList>
    </citation>
    <scope>NUCLEOTIDE SEQUENCE [LARGE SCALE GENOMIC DNA]</scope>
</reference>
<dbReference type="Proteomes" id="UP000176511">
    <property type="component" value="Unassembled WGS sequence"/>
</dbReference>
<gene>
    <name evidence="1" type="ORF">A3C87_02775</name>
</gene>
<evidence type="ECO:0000313" key="1">
    <source>
        <dbReference type="EMBL" id="OGG61545.1"/>
    </source>
</evidence>
<dbReference type="AlphaFoldDB" id="A0A1F6DJF1"/>
<proteinExistence type="predicted"/>
<comment type="caution">
    <text evidence="1">The sequence shown here is derived from an EMBL/GenBank/DDBJ whole genome shotgun (WGS) entry which is preliminary data.</text>
</comment>
<organism evidence="1 2">
    <name type="scientific">Candidatus Kaiserbacteria bacterium RIFCSPHIGHO2_02_FULL_49_34</name>
    <dbReference type="NCBI Taxonomy" id="1798491"/>
    <lineage>
        <taxon>Bacteria</taxon>
        <taxon>Candidatus Kaiseribacteriota</taxon>
    </lineage>
</organism>
<accession>A0A1F6DJF1</accession>